<evidence type="ECO:0000313" key="1">
    <source>
        <dbReference type="EMBL" id="KAG9224276.1"/>
    </source>
</evidence>
<gene>
    <name evidence="1" type="ORF">CCMSSC00406_0004775</name>
</gene>
<sequence length="275" mass="31891">MTDLGLFGSSVSTARLADKEKMQLVLDQMAQDPLSRQGPNSVREGILFDTGIKLTREYTRNAMHLQDPTGAASREPTAKKVHKAQLVAIGPHHEWSADGHNKMSALGFPIWGIHFLRSIHNITIERGWAQLRIKWVDNMKAFWEGGASLYHPEILREYNLVMWLWPKLLQQELNNWHEHQNMHKIRFDKEKKLPSRDSLNTFMAEYPKYHGEWCLQPIDRETIKQLMDVLGGEDLLQFIPEEALHQAQEIYKMIGAPNLTKIVFWCHMTNRISCT</sequence>
<reference evidence="1 2" key="1">
    <citation type="journal article" date="2021" name="Appl. Environ. Microbiol.">
        <title>Genetic linkage and physical mapping for an oyster mushroom Pleurotus cornucopiae and QTL analysis for the trait cap color.</title>
        <authorList>
            <person name="Zhang Y."/>
            <person name="Gao W."/>
            <person name="Sonnenberg A."/>
            <person name="Chen Q."/>
            <person name="Zhang J."/>
            <person name="Huang C."/>
        </authorList>
    </citation>
    <scope>NUCLEOTIDE SEQUENCE [LARGE SCALE GENOMIC DNA]</scope>
    <source>
        <strain evidence="1">CCMSSC00406</strain>
    </source>
</reference>
<proteinExistence type="predicted"/>
<evidence type="ECO:0000313" key="2">
    <source>
        <dbReference type="Proteomes" id="UP000824881"/>
    </source>
</evidence>
<accession>A0ACB7J2E2</accession>
<dbReference type="EMBL" id="WQMT02000004">
    <property type="protein sequence ID" value="KAG9224276.1"/>
    <property type="molecule type" value="Genomic_DNA"/>
</dbReference>
<dbReference type="Proteomes" id="UP000824881">
    <property type="component" value="Unassembled WGS sequence"/>
</dbReference>
<organism evidence="1 2">
    <name type="scientific">Pleurotus cornucopiae</name>
    <name type="common">Cornucopia mushroom</name>
    <dbReference type="NCBI Taxonomy" id="5321"/>
    <lineage>
        <taxon>Eukaryota</taxon>
        <taxon>Fungi</taxon>
        <taxon>Dikarya</taxon>
        <taxon>Basidiomycota</taxon>
        <taxon>Agaricomycotina</taxon>
        <taxon>Agaricomycetes</taxon>
        <taxon>Agaricomycetidae</taxon>
        <taxon>Agaricales</taxon>
        <taxon>Pleurotineae</taxon>
        <taxon>Pleurotaceae</taxon>
        <taxon>Pleurotus</taxon>
    </lineage>
</organism>
<comment type="caution">
    <text evidence="1">The sequence shown here is derived from an EMBL/GenBank/DDBJ whole genome shotgun (WGS) entry which is preliminary data.</text>
</comment>
<protein>
    <submittedName>
        <fullName evidence="1">Uncharacterized protein</fullName>
    </submittedName>
</protein>
<name>A0ACB7J2E2_PLECO</name>
<keyword evidence="2" id="KW-1185">Reference proteome</keyword>